<feature type="transmembrane region" description="Helical" evidence="6">
    <location>
        <begin position="78"/>
        <end position="99"/>
    </location>
</feature>
<dbReference type="Pfam" id="PF00892">
    <property type="entry name" value="EamA"/>
    <property type="match status" value="2"/>
</dbReference>
<dbReference type="AlphaFoldDB" id="A0A8J3CID9"/>
<comment type="subcellular location">
    <subcellularLocation>
        <location evidence="1">Membrane</location>
        <topology evidence="1">Multi-pass membrane protein</topology>
    </subcellularLocation>
</comment>
<feature type="transmembrane region" description="Helical" evidence="6">
    <location>
        <begin position="105"/>
        <end position="125"/>
    </location>
</feature>
<feature type="transmembrane region" description="Helical" evidence="6">
    <location>
        <begin position="156"/>
        <end position="181"/>
    </location>
</feature>
<protein>
    <submittedName>
        <fullName evidence="8">EamA family transporter</fullName>
    </submittedName>
</protein>
<feature type="domain" description="EamA" evidence="7">
    <location>
        <begin position="19"/>
        <end position="149"/>
    </location>
</feature>
<evidence type="ECO:0000256" key="3">
    <source>
        <dbReference type="ARBA" id="ARBA00022692"/>
    </source>
</evidence>
<evidence type="ECO:0000313" key="9">
    <source>
        <dbReference type="Proteomes" id="UP000637578"/>
    </source>
</evidence>
<evidence type="ECO:0000256" key="5">
    <source>
        <dbReference type="ARBA" id="ARBA00023136"/>
    </source>
</evidence>
<feature type="transmembrane region" description="Helical" evidence="6">
    <location>
        <begin position="255"/>
        <end position="272"/>
    </location>
</feature>
<dbReference type="InterPro" id="IPR050638">
    <property type="entry name" value="AA-Vitamin_Transporters"/>
</dbReference>
<sequence>MRSAIYLDWVNFTRDRTWLVAGAAALWGTDGLLRKPLADALPPATVVLWEHVIVLALLLPWLPAAWRALQRCSVRERVAMVTIGAGSSAVATALFTAAFRVGDPVTPLVLQKLQPMFAVLAAFVLLGERIRVGYLAFALPALAGAWLLTFPDPLRVRVAAVQAALLAIGAAALWAAGTVLGRLVSKRLAARDVTVLRFAFGLPAAALVVWGQGAPVAVGWDNVVGLALLALVPGLLALSVYYWGLRATPVARATLAELAFPATAALIGVGLLGTRLTATQWLGFGLVVASVTALGWHERVRRVSVVVERGEEVAAR</sequence>
<dbReference type="GO" id="GO:0016020">
    <property type="term" value="C:membrane"/>
    <property type="evidence" value="ECO:0007669"/>
    <property type="project" value="UniProtKB-SubCell"/>
</dbReference>
<evidence type="ECO:0000256" key="6">
    <source>
        <dbReference type="SAM" id="Phobius"/>
    </source>
</evidence>
<feature type="transmembrane region" description="Helical" evidence="6">
    <location>
        <begin position="223"/>
        <end position="243"/>
    </location>
</feature>
<keyword evidence="9" id="KW-1185">Reference proteome</keyword>
<dbReference type="PANTHER" id="PTHR32322">
    <property type="entry name" value="INNER MEMBRANE TRANSPORTER"/>
    <property type="match status" value="1"/>
</dbReference>
<proteinExistence type="inferred from homology"/>
<feature type="transmembrane region" description="Helical" evidence="6">
    <location>
        <begin position="132"/>
        <end position="150"/>
    </location>
</feature>
<dbReference type="EMBL" id="BMMK01000030">
    <property type="protein sequence ID" value="GGM73473.1"/>
    <property type="molecule type" value="Genomic_DNA"/>
</dbReference>
<feature type="domain" description="EamA" evidence="7">
    <location>
        <begin position="163"/>
        <end position="293"/>
    </location>
</feature>
<name>A0A8J3CID9_9PSEU</name>
<gene>
    <name evidence="8" type="ORF">GCM10012275_50170</name>
</gene>
<feature type="transmembrane region" description="Helical" evidence="6">
    <location>
        <begin position="193"/>
        <end position="211"/>
    </location>
</feature>
<evidence type="ECO:0000256" key="1">
    <source>
        <dbReference type="ARBA" id="ARBA00004141"/>
    </source>
</evidence>
<dbReference type="PANTHER" id="PTHR32322:SF2">
    <property type="entry name" value="EAMA DOMAIN-CONTAINING PROTEIN"/>
    <property type="match status" value="1"/>
</dbReference>
<reference evidence="8" key="1">
    <citation type="journal article" date="2014" name="Int. J. Syst. Evol. Microbiol.">
        <title>Complete genome sequence of Corynebacterium casei LMG S-19264T (=DSM 44701T), isolated from a smear-ripened cheese.</title>
        <authorList>
            <consortium name="US DOE Joint Genome Institute (JGI-PGF)"/>
            <person name="Walter F."/>
            <person name="Albersmeier A."/>
            <person name="Kalinowski J."/>
            <person name="Ruckert C."/>
        </authorList>
    </citation>
    <scope>NUCLEOTIDE SEQUENCE</scope>
    <source>
        <strain evidence="8">CGMCC 4.5737</strain>
    </source>
</reference>
<comment type="caution">
    <text evidence="8">The sequence shown here is derived from an EMBL/GenBank/DDBJ whole genome shotgun (WGS) entry which is preliminary data.</text>
</comment>
<keyword evidence="4 6" id="KW-1133">Transmembrane helix</keyword>
<accession>A0A8J3CID9</accession>
<dbReference type="Proteomes" id="UP000637578">
    <property type="component" value="Unassembled WGS sequence"/>
</dbReference>
<dbReference type="SUPFAM" id="SSF103481">
    <property type="entry name" value="Multidrug resistance efflux transporter EmrE"/>
    <property type="match status" value="2"/>
</dbReference>
<dbReference type="InterPro" id="IPR000620">
    <property type="entry name" value="EamA_dom"/>
</dbReference>
<evidence type="ECO:0000259" key="7">
    <source>
        <dbReference type="Pfam" id="PF00892"/>
    </source>
</evidence>
<dbReference type="InterPro" id="IPR037185">
    <property type="entry name" value="EmrE-like"/>
</dbReference>
<evidence type="ECO:0000256" key="4">
    <source>
        <dbReference type="ARBA" id="ARBA00022989"/>
    </source>
</evidence>
<reference evidence="8" key="2">
    <citation type="submission" date="2020-09" db="EMBL/GenBank/DDBJ databases">
        <authorList>
            <person name="Sun Q."/>
            <person name="Zhou Y."/>
        </authorList>
    </citation>
    <scope>NUCLEOTIDE SEQUENCE</scope>
    <source>
        <strain evidence="8">CGMCC 4.5737</strain>
    </source>
</reference>
<feature type="transmembrane region" description="Helical" evidence="6">
    <location>
        <begin position="46"/>
        <end position="66"/>
    </location>
</feature>
<organism evidence="8 9">
    <name type="scientific">Longimycelium tulufanense</name>
    <dbReference type="NCBI Taxonomy" id="907463"/>
    <lineage>
        <taxon>Bacteria</taxon>
        <taxon>Bacillati</taxon>
        <taxon>Actinomycetota</taxon>
        <taxon>Actinomycetes</taxon>
        <taxon>Pseudonocardiales</taxon>
        <taxon>Pseudonocardiaceae</taxon>
        <taxon>Longimycelium</taxon>
    </lineage>
</organism>
<feature type="transmembrane region" description="Helical" evidence="6">
    <location>
        <begin position="278"/>
        <end position="296"/>
    </location>
</feature>
<keyword evidence="3 6" id="KW-0812">Transmembrane</keyword>
<evidence type="ECO:0000313" key="8">
    <source>
        <dbReference type="EMBL" id="GGM73473.1"/>
    </source>
</evidence>
<evidence type="ECO:0000256" key="2">
    <source>
        <dbReference type="ARBA" id="ARBA00007362"/>
    </source>
</evidence>
<comment type="similarity">
    <text evidence="2">Belongs to the EamA transporter family.</text>
</comment>
<keyword evidence="5 6" id="KW-0472">Membrane</keyword>